<dbReference type="GO" id="GO:0016020">
    <property type="term" value="C:membrane"/>
    <property type="evidence" value="ECO:0007669"/>
    <property type="project" value="InterPro"/>
</dbReference>
<evidence type="ECO:0000256" key="1">
    <source>
        <dbReference type="ARBA" id="ARBA00022448"/>
    </source>
</evidence>
<gene>
    <name evidence="10" type="ORF">GCM10007140_25230</name>
</gene>
<feature type="binding site" description="axial binding residue" evidence="7">
    <location>
        <position position="60"/>
    </location>
    <ligand>
        <name>heme c</name>
        <dbReference type="ChEBI" id="CHEBI:61717"/>
    </ligand>
    <ligandPart>
        <name>Fe</name>
        <dbReference type="ChEBI" id="CHEBI:18248"/>
    </ligandPart>
</feature>
<dbReference type="AlphaFoldDB" id="A0A917EQ80"/>
<comment type="caution">
    <text evidence="10">The sequence shown here is derived from an EMBL/GenBank/DDBJ whole genome shotgun (WGS) entry which is preliminary data.</text>
</comment>
<dbReference type="EMBL" id="BMFK01000002">
    <property type="protein sequence ID" value="GGE74356.1"/>
    <property type="molecule type" value="Genomic_DNA"/>
</dbReference>
<accession>A0A917EQ80</accession>
<reference evidence="10" key="2">
    <citation type="submission" date="2020-09" db="EMBL/GenBank/DDBJ databases">
        <authorList>
            <person name="Sun Q."/>
            <person name="Zhou Y."/>
        </authorList>
    </citation>
    <scope>NUCLEOTIDE SEQUENCE</scope>
    <source>
        <strain evidence="10">CGMCC 1.12698</strain>
    </source>
</reference>
<dbReference type="PROSITE" id="PS51007">
    <property type="entry name" value="CYTC"/>
    <property type="match status" value="1"/>
</dbReference>
<protein>
    <submittedName>
        <fullName evidence="10">Cytochrome c</fullName>
    </submittedName>
</protein>
<dbReference type="InterPro" id="IPR054780">
    <property type="entry name" value="Cytochro_C550_firm"/>
</dbReference>
<feature type="domain" description="Cytochrome c" evidence="9">
    <location>
        <begin position="43"/>
        <end position="117"/>
    </location>
</feature>
<dbReference type="Gene3D" id="1.10.760.10">
    <property type="entry name" value="Cytochrome c-like domain"/>
    <property type="match status" value="1"/>
</dbReference>
<sequence length="117" mass="12461">MKRNPLIPFALIAATGLLVMLILSYQGLDKSDRLANPDKYADASKVTPEEIVQKSCISCHGADLKGGAGPDISNVGSRLSEDQIKEVLKNGKGTMPGGLVKPATNVDKVAKWLSEQK</sequence>
<dbReference type="PANTHER" id="PTHR37823">
    <property type="entry name" value="CYTOCHROME C-553-LIKE"/>
    <property type="match status" value="1"/>
</dbReference>
<evidence type="ECO:0000256" key="3">
    <source>
        <dbReference type="ARBA" id="ARBA00022723"/>
    </source>
</evidence>
<dbReference type="InterPro" id="IPR051811">
    <property type="entry name" value="Cytochrome_c550/c551-like"/>
</dbReference>
<organism evidence="10 11">
    <name type="scientific">Priestia taiwanensis</name>
    <dbReference type="NCBI Taxonomy" id="1347902"/>
    <lineage>
        <taxon>Bacteria</taxon>
        <taxon>Bacillati</taxon>
        <taxon>Bacillota</taxon>
        <taxon>Bacilli</taxon>
        <taxon>Bacillales</taxon>
        <taxon>Bacillaceae</taxon>
        <taxon>Priestia</taxon>
    </lineage>
</organism>
<dbReference type="SUPFAM" id="SSF46626">
    <property type="entry name" value="Cytochrome c"/>
    <property type="match status" value="1"/>
</dbReference>
<dbReference type="NCBIfam" id="NF045773">
    <property type="entry name" value="cytochro_C550"/>
    <property type="match status" value="1"/>
</dbReference>
<feature type="binding site" description="covalent" evidence="6">
    <location>
        <position position="56"/>
    </location>
    <ligand>
        <name>heme c</name>
        <dbReference type="ChEBI" id="CHEBI:61717"/>
    </ligand>
</feature>
<dbReference type="PIRSF" id="PIRSF000025">
    <property type="entry name" value="Cytc_Bsub_c550"/>
    <property type="match status" value="1"/>
</dbReference>
<dbReference type="InterPro" id="IPR009056">
    <property type="entry name" value="Cyt_c-like_dom"/>
</dbReference>
<dbReference type="GO" id="GO:0020037">
    <property type="term" value="F:heme binding"/>
    <property type="evidence" value="ECO:0007669"/>
    <property type="project" value="InterPro"/>
</dbReference>
<evidence type="ECO:0000259" key="9">
    <source>
        <dbReference type="PROSITE" id="PS51007"/>
    </source>
</evidence>
<dbReference type="InterPro" id="IPR012218">
    <property type="entry name" value="Cyt_c_BACSU-c550-type"/>
</dbReference>
<evidence type="ECO:0000256" key="8">
    <source>
        <dbReference type="SAM" id="Phobius"/>
    </source>
</evidence>
<comment type="PTM">
    <text evidence="6">Binds 1 heme c group covalently per subunit.</text>
</comment>
<keyword evidence="4" id="KW-0249">Electron transport</keyword>
<reference evidence="10" key="1">
    <citation type="journal article" date="2014" name="Int. J. Syst. Evol. Microbiol.">
        <title>Complete genome sequence of Corynebacterium casei LMG S-19264T (=DSM 44701T), isolated from a smear-ripened cheese.</title>
        <authorList>
            <consortium name="US DOE Joint Genome Institute (JGI-PGF)"/>
            <person name="Walter F."/>
            <person name="Albersmeier A."/>
            <person name="Kalinowski J."/>
            <person name="Ruckert C."/>
        </authorList>
    </citation>
    <scope>NUCLEOTIDE SEQUENCE</scope>
    <source>
        <strain evidence="10">CGMCC 1.12698</strain>
    </source>
</reference>
<evidence type="ECO:0000256" key="2">
    <source>
        <dbReference type="ARBA" id="ARBA00022617"/>
    </source>
</evidence>
<evidence type="ECO:0000256" key="7">
    <source>
        <dbReference type="PIRSR" id="PIRSR000025-2"/>
    </source>
</evidence>
<keyword evidence="3 7" id="KW-0479">Metal-binding</keyword>
<name>A0A917EQ80_9BACI</name>
<evidence type="ECO:0000313" key="11">
    <source>
        <dbReference type="Proteomes" id="UP000605259"/>
    </source>
</evidence>
<feature type="binding site" description="axial binding residue" evidence="7">
    <location>
        <position position="95"/>
    </location>
    <ligand>
        <name>heme c</name>
        <dbReference type="ChEBI" id="CHEBI:61717"/>
    </ligand>
    <ligandPart>
        <name>Fe</name>
        <dbReference type="ChEBI" id="CHEBI:18248"/>
    </ligandPart>
</feature>
<dbReference type="InterPro" id="IPR036909">
    <property type="entry name" value="Cyt_c-like_dom_sf"/>
</dbReference>
<keyword evidence="8" id="KW-0472">Membrane</keyword>
<evidence type="ECO:0000256" key="6">
    <source>
        <dbReference type="PIRSR" id="PIRSR000025-1"/>
    </source>
</evidence>
<keyword evidence="2 6" id="KW-0349">Heme</keyword>
<evidence type="ECO:0000256" key="5">
    <source>
        <dbReference type="ARBA" id="ARBA00023004"/>
    </source>
</evidence>
<dbReference type="GO" id="GO:0009055">
    <property type="term" value="F:electron transfer activity"/>
    <property type="evidence" value="ECO:0007669"/>
    <property type="project" value="InterPro"/>
</dbReference>
<proteinExistence type="predicted"/>
<keyword evidence="8" id="KW-1133">Transmembrane helix</keyword>
<evidence type="ECO:0000256" key="4">
    <source>
        <dbReference type="ARBA" id="ARBA00022982"/>
    </source>
</evidence>
<dbReference type="RefSeq" id="WP_188388849.1">
    <property type="nucleotide sequence ID" value="NZ_BMFK01000002.1"/>
</dbReference>
<keyword evidence="5 7" id="KW-0408">Iron</keyword>
<feature type="binding site" description="covalent" evidence="6">
    <location>
        <position position="59"/>
    </location>
    <ligand>
        <name>heme c</name>
        <dbReference type="ChEBI" id="CHEBI:61717"/>
    </ligand>
</feature>
<dbReference type="Pfam" id="PF13442">
    <property type="entry name" value="Cytochrome_CBB3"/>
    <property type="match status" value="1"/>
</dbReference>
<feature type="transmembrane region" description="Helical" evidence="8">
    <location>
        <begin position="6"/>
        <end position="25"/>
    </location>
</feature>
<keyword evidence="1" id="KW-0813">Transport</keyword>
<keyword evidence="8" id="KW-0812">Transmembrane</keyword>
<keyword evidence="11" id="KW-1185">Reference proteome</keyword>
<dbReference type="GO" id="GO:0005506">
    <property type="term" value="F:iron ion binding"/>
    <property type="evidence" value="ECO:0007669"/>
    <property type="project" value="InterPro"/>
</dbReference>
<dbReference type="Proteomes" id="UP000605259">
    <property type="component" value="Unassembled WGS sequence"/>
</dbReference>
<evidence type="ECO:0000313" key="10">
    <source>
        <dbReference type="EMBL" id="GGE74356.1"/>
    </source>
</evidence>
<dbReference type="PANTHER" id="PTHR37823:SF2">
    <property type="entry name" value="CYTOCHROME C-550"/>
    <property type="match status" value="1"/>
</dbReference>